<accession>A0ABT6J9L7</accession>
<dbReference type="RefSeq" id="WP_280574733.1">
    <property type="nucleotide sequence ID" value="NZ_JARXRM010000034.1"/>
</dbReference>
<feature type="transmembrane region" description="Helical" evidence="1">
    <location>
        <begin position="86"/>
        <end position="106"/>
    </location>
</feature>
<keyword evidence="1" id="KW-0472">Membrane</keyword>
<evidence type="ECO:0000313" key="3">
    <source>
        <dbReference type="Proteomes" id="UP001156940"/>
    </source>
</evidence>
<dbReference type="Proteomes" id="UP001156940">
    <property type="component" value="Unassembled WGS sequence"/>
</dbReference>
<keyword evidence="1" id="KW-1133">Transmembrane helix</keyword>
<comment type="caution">
    <text evidence="2">The sequence shown here is derived from an EMBL/GenBank/DDBJ whole genome shotgun (WGS) entry which is preliminary data.</text>
</comment>
<dbReference type="PANTHER" id="PTHR38468:SF1">
    <property type="entry name" value="SLL0939 PROTEIN"/>
    <property type="match status" value="1"/>
</dbReference>
<gene>
    <name evidence="2" type="ORF">QFW77_11065</name>
</gene>
<feature type="transmembrane region" description="Helical" evidence="1">
    <location>
        <begin position="61"/>
        <end position="80"/>
    </location>
</feature>
<organism evidence="2 3">
    <name type="scientific">Luteimonas endophytica</name>
    <dbReference type="NCBI Taxonomy" id="3042023"/>
    <lineage>
        <taxon>Bacteria</taxon>
        <taxon>Pseudomonadati</taxon>
        <taxon>Pseudomonadota</taxon>
        <taxon>Gammaproteobacteria</taxon>
        <taxon>Lysobacterales</taxon>
        <taxon>Lysobacteraceae</taxon>
        <taxon>Luteimonas</taxon>
    </lineage>
</organism>
<keyword evidence="1" id="KW-0812">Transmembrane</keyword>
<dbReference type="PANTHER" id="PTHR38468">
    <property type="entry name" value="SLL0939 PROTEIN"/>
    <property type="match status" value="1"/>
</dbReference>
<reference evidence="2 3" key="1">
    <citation type="submission" date="2023-04" db="EMBL/GenBank/DDBJ databases">
        <title>Luteimonas endophyticus RD2P54.</title>
        <authorList>
            <person name="Sun J.-Q."/>
        </authorList>
    </citation>
    <scope>NUCLEOTIDE SEQUENCE [LARGE SCALE GENOMIC DNA]</scope>
    <source>
        <strain evidence="2 3">RD2P54</strain>
    </source>
</reference>
<dbReference type="Pfam" id="PF07784">
    <property type="entry name" value="DUF1622"/>
    <property type="match status" value="1"/>
</dbReference>
<dbReference type="InterPro" id="IPR012427">
    <property type="entry name" value="DUF1622"/>
</dbReference>
<proteinExistence type="predicted"/>
<sequence>MVTIGEPLVQLIGWCIQALEMLGVAVIIGGFVFAAARWPFELRAGTGHQAYLAFRMHSVRGLILGLEFLVAADIIRTIAIEYTFESLMMLGAMVLIRTFLVFALHLEVEGRWPWRAGPEGAETPPRPRD</sequence>
<name>A0ABT6J9L7_9GAMM</name>
<feature type="transmembrane region" description="Helical" evidence="1">
    <location>
        <begin position="21"/>
        <end position="40"/>
    </location>
</feature>
<evidence type="ECO:0000313" key="2">
    <source>
        <dbReference type="EMBL" id="MDH5823525.1"/>
    </source>
</evidence>
<keyword evidence="3" id="KW-1185">Reference proteome</keyword>
<protein>
    <submittedName>
        <fullName evidence="2">DUF1622 domain-containing protein</fullName>
    </submittedName>
</protein>
<evidence type="ECO:0000256" key="1">
    <source>
        <dbReference type="SAM" id="Phobius"/>
    </source>
</evidence>
<dbReference type="EMBL" id="JARXRM010000034">
    <property type="protein sequence ID" value="MDH5823525.1"/>
    <property type="molecule type" value="Genomic_DNA"/>
</dbReference>